<dbReference type="AlphaFoldDB" id="A0A8J5RGE7"/>
<organism evidence="1 2">
    <name type="scientific">Zizania palustris</name>
    <name type="common">Northern wild rice</name>
    <dbReference type="NCBI Taxonomy" id="103762"/>
    <lineage>
        <taxon>Eukaryota</taxon>
        <taxon>Viridiplantae</taxon>
        <taxon>Streptophyta</taxon>
        <taxon>Embryophyta</taxon>
        <taxon>Tracheophyta</taxon>
        <taxon>Spermatophyta</taxon>
        <taxon>Magnoliopsida</taxon>
        <taxon>Liliopsida</taxon>
        <taxon>Poales</taxon>
        <taxon>Poaceae</taxon>
        <taxon>BOP clade</taxon>
        <taxon>Oryzoideae</taxon>
        <taxon>Oryzeae</taxon>
        <taxon>Zizaniinae</taxon>
        <taxon>Zizania</taxon>
    </lineage>
</organism>
<sequence>MIIPCQSQTVQHIPKNMFLSWDYRGISPCSQRAKRREFLQQQRGDGDAGSPIISELKYVSVASIDLSVSFACSSLWFRVVMIGQEEFSAPDRRRAGGGRRRRRISLRLAWDGAKGAGAMTSSVLLSLCFHRTAVDQCCRCLLLLRPSKFHLCSRLAWIGVASAADLTSPAVDSPTPDGNLKKKHVFI</sequence>
<keyword evidence="2" id="KW-1185">Reference proteome</keyword>
<dbReference type="Proteomes" id="UP000729402">
    <property type="component" value="Unassembled WGS sequence"/>
</dbReference>
<reference evidence="1" key="2">
    <citation type="submission" date="2021-02" db="EMBL/GenBank/DDBJ databases">
        <authorList>
            <person name="Kimball J.A."/>
            <person name="Haas M.W."/>
            <person name="Macchietto M."/>
            <person name="Kono T."/>
            <person name="Duquette J."/>
            <person name="Shao M."/>
        </authorList>
    </citation>
    <scope>NUCLEOTIDE SEQUENCE</scope>
    <source>
        <tissue evidence="1">Fresh leaf tissue</tissue>
    </source>
</reference>
<protein>
    <submittedName>
        <fullName evidence="1">Uncharacterized protein</fullName>
    </submittedName>
</protein>
<accession>A0A8J5RGE7</accession>
<evidence type="ECO:0000313" key="1">
    <source>
        <dbReference type="EMBL" id="KAG8053231.1"/>
    </source>
</evidence>
<evidence type="ECO:0000313" key="2">
    <source>
        <dbReference type="Proteomes" id="UP000729402"/>
    </source>
</evidence>
<comment type="caution">
    <text evidence="1">The sequence shown here is derived from an EMBL/GenBank/DDBJ whole genome shotgun (WGS) entry which is preliminary data.</text>
</comment>
<proteinExistence type="predicted"/>
<gene>
    <name evidence="1" type="ORF">GUJ93_ZPchr0001g31789</name>
</gene>
<name>A0A8J5RGE7_ZIZPA</name>
<dbReference type="EMBL" id="JAAALK010000288">
    <property type="protein sequence ID" value="KAG8053231.1"/>
    <property type="molecule type" value="Genomic_DNA"/>
</dbReference>
<reference evidence="1" key="1">
    <citation type="journal article" date="2021" name="bioRxiv">
        <title>Whole Genome Assembly and Annotation of Northern Wild Rice, Zizania palustris L., Supports a Whole Genome Duplication in the Zizania Genus.</title>
        <authorList>
            <person name="Haas M."/>
            <person name="Kono T."/>
            <person name="Macchietto M."/>
            <person name="Millas R."/>
            <person name="McGilp L."/>
            <person name="Shao M."/>
            <person name="Duquette J."/>
            <person name="Hirsch C.N."/>
            <person name="Kimball J."/>
        </authorList>
    </citation>
    <scope>NUCLEOTIDE SEQUENCE</scope>
    <source>
        <tissue evidence="1">Fresh leaf tissue</tissue>
    </source>
</reference>